<evidence type="ECO:0000313" key="2">
    <source>
        <dbReference type="Proteomes" id="UP000054937"/>
    </source>
</evidence>
<dbReference type="AlphaFoldDB" id="A0A0V0R742"/>
<sequence length="365" mass="42774">MAQQTQLPQYSNIQDNLFMEKIDVLVFGSQKFKIINDLLIQKSPHQTNQNQNIPKNKDKQLSFFDLLIPNRLKNVGKQQQQEKFDKDQNKLYQVGDFKKISTVLSTEQFWITFNFNLVNETVFDPYVQSFVNGPINILILAYNQQDNQERKQMEILFEKLAGQKSSQTLLYQSQVMLFNSGQSQGFNDNVMLGNMEVPKLGQFGLCLLVGYGNVPDKQKNFADSILFKEDKKYCNYINMEDPYQLKTGNSNINSENNSKSQQVVDIDLNKININEKTNLELNIKQILEIYEWIVNSHYINKYNIHLNDKITQQIKSDIEKHKFYYNQNKQSYPAVQKNYISNFYLNKLKNVNQITELLAEKCNIF</sequence>
<dbReference type="InParanoid" id="A0A0V0R742"/>
<comment type="caution">
    <text evidence="1">The sequence shown here is derived from an EMBL/GenBank/DDBJ whole genome shotgun (WGS) entry which is preliminary data.</text>
</comment>
<proteinExistence type="predicted"/>
<protein>
    <submittedName>
        <fullName evidence="1">Uncharacterized protein</fullName>
    </submittedName>
</protein>
<accession>A0A0V0R742</accession>
<name>A0A0V0R742_PSEPJ</name>
<evidence type="ECO:0000313" key="1">
    <source>
        <dbReference type="EMBL" id="KRX09976.1"/>
    </source>
</evidence>
<keyword evidence="2" id="KW-1185">Reference proteome</keyword>
<dbReference type="EMBL" id="LDAU01000041">
    <property type="protein sequence ID" value="KRX09976.1"/>
    <property type="molecule type" value="Genomic_DNA"/>
</dbReference>
<dbReference type="Proteomes" id="UP000054937">
    <property type="component" value="Unassembled WGS sequence"/>
</dbReference>
<gene>
    <name evidence="1" type="ORF">PPERSA_08377</name>
</gene>
<reference evidence="1 2" key="1">
    <citation type="journal article" date="2015" name="Sci. Rep.">
        <title>Genome of the facultative scuticociliatosis pathogen Pseudocohnilembus persalinus provides insight into its virulence through horizontal gene transfer.</title>
        <authorList>
            <person name="Xiong J."/>
            <person name="Wang G."/>
            <person name="Cheng J."/>
            <person name="Tian M."/>
            <person name="Pan X."/>
            <person name="Warren A."/>
            <person name="Jiang C."/>
            <person name="Yuan D."/>
            <person name="Miao W."/>
        </authorList>
    </citation>
    <scope>NUCLEOTIDE SEQUENCE [LARGE SCALE GENOMIC DNA]</scope>
    <source>
        <strain evidence="1">36N120E</strain>
    </source>
</reference>
<organism evidence="1 2">
    <name type="scientific">Pseudocohnilembus persalinus</name>
    <name type="common">Ciliate</name>
    <dbReference type="NCBI Taxonomy" id="266149"/>
    <lineage>
        <taxon>Eukaryota</taxon>
        <taxon>Sar</taxon>
        <taxon>Alveolata</taxon>
        <taxon>Ciliophora</taxon>
        <taxon>Intramacronucleata</taxon>
        <taxon>Oligohymenophorea</taxon>
        <taxon>Scuticociliatia</taxon>
        <taxon>Philasterida</taxon>
        <taxon>Pseudocohnilembidae</taxon>
        <taxon>Pseudocohnilembus</taxon>
    </lineage>
</organism>